<evidence type="ECO:0000259" key="6">
    <source>
        <dbReference type="PROSITE" id="PS50279"/>
    </source>
</evidence>
<dbReference type="Gene3D" id="4.10.410.10">
    <property type="entry name" value="Pancreatic trypsin inhibitor Kunitz domain"/>
    <property type="match status" value="1"/>
</dbReference>
<keyword evidence="8" id="KW-1185">Reference proteome</keyword>
<dbReference type="SMART" id="SM00131">
    <property type="entry name" value="KU"/>
    <property type="match status" value="1"/>
</dbReference>
<reference evidence="7" key="2">
    <citation type="submission" date="2025-09" db="UniProtKB">
        <authorList>
            <consortium name="Ensembl"/>
        </authorList>
    </citation>
    <scope>IDENTIFICATION</scope>
    <source>
        <strain evidence="7">Glennie</strain>
    </source>
</reference>
<accession>A0A6I8NV89</accession>
<dbReference type="Bgee" id="ENSOANG00000042498">
    <property type="expression patterns" value="Expressed in endometrium and 5 other cell types or tissues"/>
</dbReference>
<evidence type="ECO:0000256" key="3">
    <source>
        <dbReference type="ARBA" id="ARBA00022690"/>
    </source>
</evidence>
<dbReference type="PRINTS" id="PR00759">
    <property type="entry name" value="BASICPTASE"/>
</dbReference>
<keyword evidence="2" id="KW-0964">Secreted</keyword>
<evidence type="ECO:0000256" key="5">
    <source>
        <dbReference type="ARBA" id="ARBA00023157"/>
    </source>
</evidence>
<keyword evidence="3" id="KW-0646">Protease inhibitor</keyword>
<evidence type="ECO:0000256" key="4">
    <source>
        <dbReference type="ARBA" id="ARBA00022900"/>
    </source>
</evidence>
<dbReference type="PANTHER" id="PTHR10083:SF376">
    <property type="entry name" value="SERINE PEPTIDASE INHIBITOR, KUNITZ TYPE, 3"/>
    <property type="match status" value="1"/>
</dbReference>
<proteinExistence type="predicted"/>
<dbReference type="GO" id="GO:0004867">
    <property type="term" value="F:serine-type endopeptidase inhibitor activity"/>
    <property type="evidence" value="ECO:0000318"/>
    <property type="project" value="GO_Central"/>
</dbReference>
<dbReference type="Proteomes" id="UP000002279">
    <property type="component" value="Unplaced"/>
</dbReference>
<dbReference type="InterPro" id="IPR050098">
    <property type="entry name" value="TFPI/VKTCI-like"/>
</dbReference>
<reference evidence="7" key="1">
    <citation type="submission" date="2025-08" db="UniProtKB">
        <authorList>
            <consortium name="Ensembl"/>
        </authorList>
    </citation>
    <scope>IDENTIFICATION</scope>
    <source>
        <strain evidence="7">Glennie</strain>
    </source>
</reference>
<sequence>KRFTLTAFGAGQSERRAEEPGVGRALQLCPLPPADQCFLPPVEGPCQAKIPRFFYNAVTRRCTKFFYGGCKGNPNNFVKLDSCKAVCNRSININNNYDYGIC</sequence>
<evidence type="ECO:0000256" key="2">
    <source>
        <dbReference type="ARBA" id="ARBA00022525"/>
    </source>
</evidence>
<dbReference type="Ensembl" id="ENSOANT00000066298.1">
    <property type="protein sequence ID" value="ENSOANP00000044855.1"/>
    <property type="gene ID" value="ENSOANG00000042498.1"/>
</dbReference>
<name>A0A6I8NV89_ORNAN</name>
<evidence type="ECO:0000256" key="1">
    <source>
        <dbReference type="ARBA" id="ARBA00004613"/>
    </source>
</evidence>
<evidence type="ECO:0000313" key="7">
    <source>
        <dbReference type="Ensembl" id="ENSOANP00000044855.1"/>
    </source>
</evidence>
<dbReference type="OMA" id="YDECHRT"/>
<protein>
    <recommendedName>
        <fullName evidence="6">BPTI/Kunitz inhibitor domain-containing protein</fullName>
    </recommendedName>
</protein>
<organism evidence="7 8">
    <name type="scientific">Ornithorhynchus anatinus</name>
    <name type="common">Duckbill platypus</name>
    <dbReference type="NCBI Taxonomy" id="9258"/>
    <lineage>
        <taxon>Eukaryota</taxon>
        <taxon>Metazoa</taxon>
        <taxon>Chordata</taxon>
        <taxon>Craniata</taxon>
        <taxon>Vertebrata</taxon>
        <taxon>Euteleostomi</taxon>
        <taxon>Mammalia</taxon>
        <taxon>Monotremata</taxon>
        <taxon>Ornithorhynchidae</taxon>
        <taxon>Ornithorhynchus</taxon>
    </lineage>
</organism>
<dbReference type="InParanoid" id="A0A6I8NV89"/>
<dbReference type="PANTHER" id="PTHR10083">
    <property type="entry name" value="KUNITZ-TYPE PROTEASE INHIBITOR-RELATED"/>
    <property type="match status" value="1"/>
</dbReference>
<dbReference type="GeneTree" id="ENSGT01150000287891"/>
<dbReference type="PROSITE" id="PS50279">
    <property type="entry name" value="BPTI_KUNITZ_2"/>
    <property type="match status" value="1"/>
</dbReference>
<dbReference type="InterPro" id="IPR020901">
    <property type="entry name" value="Prtase_inh_Kunz-CS"/>
</dbReference>
<evidence type="ECO:0000313" key="8">
    <source>
        <dbReference type="Proteomes" id="UP000002279"/>
    </source>
</evidence>
<dbReference type="PROSITE" id="PS00280">
    <property type="entry name" value="BPTI_KUNITZ_1"/>
    <property type="match status" value="1"/>
</dbReference>
<dbReference type="SUPFAM" id="SSF57362">
    <property type="entry name" value="BPTI-like"/>
    <property type="match status" value="1"/>
</dbReference>
<dbReference type="InterPro" id="IPR036880">
    <property type="entry name" value="Kunitz_BPTI_sf"/>
</dbReference>
<dbReference type="FunCoup" id="A0A6I8NV89">
    <property type="interactions" value="1"/>
</dbReference>
<dbReference type="AlphaFoldDB" id="A0A6I8NV89"/>
<dbReference type="GO" id="GO:0005615">
    <property type="term" value="C:extracellular space"/>
    <property type="evidence" value="ECO:0000318"/>
    <property type="project" value="GO_Central"/>
</dbReference>
<comment type="subcellular location">
    <subcellularLocation>
        <location evidence="1">Secreted</location>
    </subcellularLocation>
</comment>
<keyword evidence="5" id="KW-1015">Disulfide bond</keyword>
<dbReference type="Pfam" id="PF00014">
    <property type="entry name" value="Kunitz_BPTI"/>
    <property type="match status" value="1"/>
</dbReference>
<feature type="domain" description="BPTI/Kunitz inhibitor" evidence="6">
    <location>
        <begin position="37"/>
        <end position="87"/>
    </location>
</feature>
<dbReference type="InterPro" id="IPR002223">
    <property type="entry name" value="Kunitz_BPTI"/>
</dbReference>
<dbReference type="FunFam" id="4.10.410.10:FF:000004">
    <property type="entry name" value="Tissue factor pathway inhibitor"/>
    <property type="match status" value="1"/>
</dbReference>
<keyword evidence="4" id="KW-0722">Serine protease inhibitor</keyword>